<evidence type="ECO:0000256" key="2">
    <source>
        <dbReference type="SAM" id="Phobius"/>
    </source>
</evidence>
<dbReference type="PANTHER" id="PTHR33371">
    <property type="entry name" value="INTERMEMBRANE PHOSPHOLIPID TRANSPORT SYSTEM BINDING PROTEIN MLAD-RELATED"/>
    <property type="match status" value="1"/>
</dbReference>
<keyword evidence="2" id="KW-0812">Transmembrane</keyword>
<feature type="compositionally biased region" description="Pro residues" evidence="1">
    <location>
        <begin position="464"/>
        <end position="489"/>
    </location>
</feature>
<name>A0ABT3CHL1_9MYCO</name>
<feature type="region of interest" description="Disordered" evidence="1">
    <location>
        <begin position="403"/>
        <end position="551"/>
    </location>
</feature>
<evidence type="ECO:0000256" key="1">
    <source>
        <dbReference type="SAM" id="MobiDB-lite"/>
    </source>
</evidence>
<feature type="domain" description="Mce/MlaD" evidence="3">
    <location>
        <begin position="39"/>
        <end position="113"/>
    </location>
</feature>
<dbReference type="RefSeq" id="WP_264070206.1">
    <property type="nucleotide sequence ID" value="NZ_JACKTY010000038.1"/>
</dbReference>
<dbReference type="NCBIfam" id="TIGR00996">
    <property type="entry name" value="Mtu_fam_mce"/>
    <property type="match status" value="1"/>
</dbReference>
<dbReference type="InterPro" id="IPR024516">
    <property type="entry name" value="Mce_C"/>
</dbReference>
<gene>
    <name evidence="5" type="ORF">H7J73_23670</name>
</gene>
<proteinExistence type="predicted"/>
<sequence>MLTRFVKIQLTLFTIAAVVGMAIMAFVYLQAPTLLGIGRYTVKVQLPNSGGLYQFSNVTYRGVQMGKVTDVALTDNGAEATMELNTSPKIPADLIAAVRSISAVGEQYVDLQPRTNSGPYLQDGAVIPVADTSVPQQVGPVLDQTSKLLDSIPGDKLTQLLDEAHTAFGGSGFDLGSLLDSGAKIAADSNAAADKTRALIDDSGPLLDSQVQTTDAIRTWARSLAGVTEQFNNDDSQFRNILATGPGAAQEATKLLDQIKPTLPVLLANLTSIGQVGVTYHAGLEQLLVLLPPWVAALQTYGVSKGNSGGMPLGEFAIEMGDTSPCTVGFLPPSQWRSPADMTTIDTPDGLYCKLPQDSPIAVRGTRNYPCQNKPGKRAPTAEICNSDQPFVPLAMRQHALGPQPIDPNLIAQGIPPDDRIDPSANIYGPLEGTPLPPGVGEPGAPADSPPPGAPVPGLSVPMGAPPADAPPPADTPQPGSLPGPPPGPDGSVPQAAPSAFGGNGSGGPSVAIATYNPKTGQYAAPGGQVFTQSDLGTQGPPKTWKDMLPI</sequence>
<dbReference type="Pfam" id="PF11887">
    <property type="entry name" value="Mce4_CUP1"/>
    <property type="match status" value="1"/>
</dbReference>
<feature type="transmembrane region" description="Helical" evidence="2">
    <location>
        <begin position="12"/>
        <end position="31"/>
    </location>
</feature>
<keyword evidence="2" id="KW-0472">Membrane</keyword>
<feature type="domain" description="Mammalian cell entry C-terminal" evidence="4">
    <location>
        <begin position="120"/>
        <end position="291"/>
    </location>
</feature>
<dbReference type="InterPro" id="IPR052336">
    <property type="entry name" value="MlaD_Phospholipid_Transporter"/>
</dbReference>
<dbReference type="InterPro" id="IPR005693">
    <property type="entry name" value="Mce"/>
</dbReference>
<comment type="caution">
    <text evidence="5">The sequence shown here is derived from an EMBL/GenBank/DDBJ whole genome shotgun (WGS) entry which is preliminary data.</text>
</comment>
<accession>A0ABT3CHL1</accession>
<evidence type="ECO:0000313" key="6">
    <source>
        <dbReference type="Proteomes" id="UP001526201"/>
    </source>
</evidence>
<organism evidence="5 6">
    <name type="scientific">Mycolicibacterium komossense</name>
    <dbReference type="NCBI Taxonomy" id="1779"/>
    <lineage>
        <taxon>Bacteria</taxon>
        <taxon>Bacillati</taxon>
        <taxon>Actinomycetota</taxon>
        <taxon>Actinomycetes</taxon>
        <taxon>Mycobacteriales</taxon>
        <taxon>Mycobacteriaceae</taxon>
        <taxon>Mycolicibacterium</taxon>
    </lineage>
</organism>
<evidence type="ECO:0000259" key="3">
    <source>
        <dbReference type="Pfam" id="PF02470"/>
    </source>
</evidence>
<dbReference type="Proteomes" id="UP001526201">
    <property type="component" value="Unassembled WGS sequence"/>
</dbReference>
<dbReference type="PANTHER" id="PTHR33371:SF16">
    <property type="entry name" value="MCE-FAMILY PROTEIN MCE3F"/>
    <property type="match status" value="1"/>
</dbReference>
<dbReference type="InterPro" id="IPR003399">
    <property type="entry name" value="Mce/MlaD"/>
</dbReference>
<dbReference type="Pfam" id="PF02470">
    <property type="entry name" value="MlaD"/>
    <property type="match status" value="1"/>
</dbReference>
<keyword evidence="6" id="KW-1185">Reference proteome</keyword>
<reference evidence="5 6" key="1">
    <citation type="journal article" date="2022" name="BMC Genomics">
        <title>Comparative genome analysis of mycobacteria focusing on tRNA and non-coding RNA.</title>
        <authorList>
            <person name="Behra P.R.K."/>
            <person name="Pettersson B.M.F."/>
            <person name="Ramesh M."/>
            <person name="Das S."/>
            <person name="Dasgupta S."/>
            <person name="Kirsebom L.A."/>
        </authorList>
    </citation>
    <scope>NUCLEOTIDE SEQUENCE [LARGE SCALE GENOMIC DNA]</scope>
    <source>
        <strain evidence="5 6">DSM 44078</strain>
    </source>
</reference>
<dbReference type="EMBL" id="JACKTY010000038">
    <property type="protein sequence ID" value="MCV7229019.1"/>
    <property type="molecule type" value="Genomic_DNA"/>
</dbReference>
<protein>
    <submittedName>
        <fullName evidence="5">MCE family protein</fullName>
    </submittedName>
</protein>
<evidence type="ECO:0000313" key="5">
    <source>
        <dbReference type="EMBL" id="MCV7229019.1"/>
    </source>
</evidence>
<keyword evidence="2" id="KW-1133">Transmembrane helix</keyword>
<evidence type="ECO:0000259" key="4">
    <source>
        <dbReference type="Pfam" id="PF11887"/>
    </source>
</evidence>